<dbReference type="Proteomes" id="UP001516061">
    <property type="component" value="Unassembled WGS sequence"/>
</dbReference>
<sequence>MTGPGWGELRSRPTRDIDCLQLLAAKWSFGSKWLKDAWRHEVYAFTLSLKNVELPANSDSGGLLRATQAHVQNRGSTNGLAVACSRSDLTTKAPVRLVAGLDVEIRDALVYGRARRRADTVDSFRRRYHRPARYRRPI</sequence>
<proteinExistence type="predicted"/>
<comment type="caution">
    <text evidence="1">The sequence shown here is derived from an EMBL/GenBank/DDBJ whole genome shotgun (WGS) entry which is preliminary data.</text>
</comment>
<reference evidence="1 2" key="1">
    <citation type="submission" date="2020-05" db="EMBL/GenBank/DDBJ databases">
        <title>Genomic Encyclopedia of Type Strains, Phase IV (KMG-V): Genome sequencing to study the core and pangenomes of soil and plant-associated prokaryotes.</title>
        <authorList>
            <person name="Whitman W."/>
        </authorList>
    </citation>
    <scope>NUCLEOTIDE SEQUENCE [LARGE SCALE GENOMIC DNA]</scope>
    <source>
        <strain evidence="1 2">C29</strain>
    </source>
</reference>
<keyword evidence="2" id="KW-1185">Reference proteome</keyword>
<evidence type="ECO:0000313" key="2">
    <source>
        <dbReference type="Proteomes" id="UP001516061"/>
    </source>
</evidence>
<protein>
    <submittedName>
        <fullName evidence="1">Uncharacterized protein</fullName>
    </submittedName>
</protein>
<accession>A0ABX2FXM7</accession>
<gene>
    <name evidence="1" type="ORF">HNQ01_000242</name>
</gene>
<dbReference type="EMBL" id="JABSNM010000001">
    <property type="protein sequence ID" value="NRT54535.1"/>
    <property type="molecule type" value="Genomic_DNA"/>
</dbReference>
<organism evidence="1 2">
    <name type="scientific">Sphaerotilus uruguayifluvii</name>
    <dbReference type="NCBI Taxonomy" id="2735897"/>
    <lineage>
        <taxon>Bacteria</taxon>
        <taxon>Pseudomonadati</taxon>
        <taxon>Pseudomonadota</taxon>
        <taxon>Betaproteobacteria</taxon>
        <taxon>Burkholderiales</taxon>
        <taxon>Sphaerotilaceae</taxon>
        <taxon>Sphaerotilus</taxon>
    </lineage>
</organism>
<name>A0ABX2FXM7_9BURK</name>
<dbReference type="RefSeq" id="WP_173803488.1">
    <property type="nucleotide sequence ID" value="NZ_JABSNM010000001.1"/>
</dbReference>
<evidence type="ECO:0000313" key="1">
    <source>
        <dbReference type="EMBL" id="NRT54535.1"/>
    </source>
</evidence>